<dbReference type="GO" id="GO:0005737">
    <property type="term" value="C:cytoplasm"/>
    <property type="evidence" value="ECO:0007669"/>
    <property type="project" value="TreeGrafter"/>
</dbReference>
<organism evidence="4 5">
    <name type="scientific">Pristionchus fissidentatus</name>
    <dbReference type="NCBI Taxonomy" id="1538716"/>
    <lineage>
        <taxon>Eukaryota</taxon>
        <taxon>Metazoa</taxon>
        <taxon>Ecdysozoa</taxon>
        <taxon>Nematoda</taxon>
        <taxon>Chromadorea</taxon>
        <taxon>Rhabditida</taxon>
        <taxon>Rhabditina</taxon>
        <taxon>Diplogasteromorpha</taxon>
        <taxon>Diplogasteroidea</taxon>
        <taxon>Neodiplogasteridae</taxon>
        <taxon>Pristionchus</taxon>
    </lineage>
</organism>
<dbReference type="FunFam" id="3.30.505.10:FF:000096">
    <property type="entry name" value="SH2 domain-containing protein 4B-like"/>
    <property type="match status" value="1"/>
</dbReference>
<keyword evidence="5" id="KW-1185">Reference proteome</keyword>
<dbReference type="Gene3D" id="3.30.505.10">
    <property type="entry name" value="SH2 domain"/>
    <property type="match status" value="1"/>
</dbReference>
<sequence>NTKPIDMSILQDILTTGHIEPELLDALDEEQKAMLFIQMRQEQVRKWEQAEEDLEKNPPVRAPKKKNLRWLLGPDREVWTWVMGDHANDQSIDEILEDEAREKAHTLAQLEVDGEESGVEGSDVEAALKAQLGSMSVGGTGVTDSMYDDADSFFSSPPLLFQPKGILSRANAKDPSFVTSTLSYGGGAAPPSSSSSSSTPVIVTTTKVSSFSTPFPQTAVLQNRETNGSTGSHIPSRPAAGDVTAELLAANGVKMRKTVKSKSPEEKSEEVLKRESEIFMKLQEEKDRLRREAEAEAEKERIAWEEQEARAREADAAIRSIAQRAREQHRALQLRTSTSILPALKDPKATSLREAIKSLPRPPRPKNRQAIIDWFRREELPRGTGLDPKTRAPALWFHGIISRDEAEDLLRDKPTGAFLVRVSERIWGYTVSYVVGPQKWKHFLVERIMDGYQFLGTNQVVHAQLFDLVNYHETAPITLKGNEILKWAVGQMRRPSDYHDLIPAEMTNNGGSATSASRFGRF</sequence>
<evidence type="ECO:0000256" key="2">
    <source>
        <dbReference type="SAM" id="Coils"/>
    </source>
</evidence>
<name>A0AAV5W8I5_9BILA</name>
<dbReference type="PANTHER" id="PTHR14388">
    <property type="entry name" value="T CELL-SPECIFIC ADAPTER PROTEIN TSAD"/>
    <property type="match status" value="1"/>
</dbReference>
<dbReference type="PANTHER" id="PTHR14388:SF17">
    <property type="entry name" value="SH2 DOMAIN-CONTAINING PROTEIN"/>
    <property type="match status" value="1"/>
</dbReference>
<dbReference type="PROSITE" id="PS50001">
    <property type="entry name" value="SH2"/>
    <property type="match status" value="1"/>
</dbReference>
<feature type="domain" description="SH2" evidence="3">
    <location>
        <begin position="396"/>
        <end position="496"/>
    </location>
</feature>
<dbReference type="SUPFAM" id="SSF55550">
    <property type="entry name" value="SH2 domain"/>
    <property type="match status" value="1"/>
</dbReference>
<reference evidence="4" key="1">
    <citation type="submission" date="2023-10" db="EMBL/GenBank/DDBJ databases">
        <title>Genome assembly of Pristionchus species.</title>
        <authorList>
            <person name="Yoshida K."/>
            <person name="Sommer R.J."/>
        </authorList>
    </citation>
    <scope>NUCLEOTIDE SEQUENCE</scope>
    <source>
        <strain evidence="4">RS5133</strain>
    </source>
</reference>
<protein>
    <recommendedName>
        <fullName evidence="3">SH2 domain-containing protein</fullName>
    </recommendedName>
</protein>
<evidence type="ECO:0000313" key="5">
    <source>
        <dbReference type="Proteomes" id="UP001432322"/>
    </source>
</evidence>
<proteinExistence type="predicted"/>
<dbReference type="EMBL" id="BTSY01000004">
    <property type="protein sequence ID" value="GMT26184.1"/>
    <property type="molecule type" value="Genomic_DNA"/>
</dbReference>
<dbReference type="Proteomes" id="UP001432322">
    <property type="component" value="Unassembled WGS sequence"/>
</dbReference>
<gene>
    <name evidence="4" type="ORF">PFISCL1PPCAC_17481</name>
</gene>
<evidence type="ECO:0000256" key="1">
    <source>
        <dbReference type="PROSITE-ProRule" id="PRU00191"/>
    </source>
</evidence>
<evidence type="ECO:0000313" key="4">
    <source>
        <dbReference type="EMBL" id="GMT26184.1"/>
    </source>
</evidence>
<dbReference type="AlphaFoldDB" id="A0AAV5W8I5"/>
<dbReference type="InterPro" id="IPR036860">
    <property type="entry name" value="SH2_dom_sf"/>
</dbReference>
<keyword evidence="1" id="KW-0727">SH2 domain</keyword>
<evidence type="ECO:0000259" key="3">
    <source>
        <dbReference type="PROSITE" id="PS50001"/>
    </source>
</evidence>
<accession>A0AAV5W8I5</accession>
<dbReference type="Pfam" id="PF00017">
    <property type="entry name" value="SH2"/>
    <property type="match status" value="1"/>
</dbReference>
<feature type="coiled-coil region" evidence="2">
    <location>
        <begin position="272"/>
        <end position="314"/>
    </location>
</feature>
<keyword evidence="2" id="KW-0175">Coiled coil</keyword>
<dbReference type="InterPro" id="IPR000980">
    <property type="entry name" value="SH2"/>
</dbReference>
<feature type="non-terminal residue" evidence="4">
    <location>
        <position position="1"/>
    </location>
</feature>
<comment type="caution">
    <text evidence="4">The sequence shown here is derived from an EMBL/GenBank/DDBJ whole genome shotgun (WGS) entry which is preliminary data.</text>
</comment>
<dbReference type="SMART" id="SM00252">
    <property type="entry name" value="SH2"/>
    <property type="match status" value="1"/>
</dbReference>